<dbReference type="Gene3D" id="3.40.50.150">
    <property type="entry name" value="Vaccinia Virus protein VP39"/>
    <property type="match status" value="1"/>
</dbReference>
<comment type="catalytic activity">
    <reaction evidence="7 8">
        <text>guanosine(966) in 16S rRNA + S-adenosyl-L-methionine = N(2)-methylguanosine(966) in 16S rRNA + S-adenosyl-L-homocysteine + H(+)</text>
        <dbReference type="Rhea" id="RHEA:23548"/>
        <dbReference type="Rhea" id="RHEA-COMP:10211"/>
        <dbReference type="Rhea" id="RHEA-COMP:10212"/>
        <dbReference type="ChEBI" id="CHEBI:15378"/>
        <dbReference type="ChEBI" id="CHEBI:57856"/>
        <dbReference type="ChEBI" id="CHEBI:59789"/>
        <dbReference type="ChEBI" id="CHEBI:74269"/>
        <dbReference type="ChEBI" id="CHEBI:74481"/>
        <dbReference type="EC" id="2.1.1.171"/>
    </reaction>
</comment>
<name>A0ABW2ET99_9GAMM</name>
<dbReference type="EC" id="2.1.1.171" evidence="3 8"/>
<dbReference type="PROSITE" id="PS00092">
    <property type="entry name" value="N6_MTASE"/>
    <property type="match status" value="1"/>
</dbReference>
<evidence type="ECO:0000256" key="6">
    <source>
        <dbReference type="ARBA" id="ARBA00022679"/>
    </source>
</evidence>
<accession>A0ABW2ET99</accession>
<evidence type="ECO:0000256" key="4">
    <source>
        <dbReference type="ARBA" id="ARBA00013682"/>
    </source>
</evidence>
<feature type="compositionally biased region" description="Basic residues" evidence="9">
    <location>
        <begin position="1"/>
        <end position="15"/>
    </location>
</feature>
<comment type="function">
    <text evidence="1 8">Specifically methylates the guanine in position 966 of 16S rRNA in the assembled 30S particle.</text>
</comment>
<dbReference type="Pfam" id="PF03602">
    <property type="entry name" value="Cons_hypoth95"/>
    <property type="match status" value="1"/>
</dbReference>
<keyword evidence="8" id="KW-0698">rRNA processing</keyword>
<keyword evidence="6 8" id="KW-0808">Transferase</keyword>
<keyword evidence="8" id="KW-0949">S-adenosyl-L-methionine</keyword>
<reference evidence="11" key="1">
    <citation type="journal article" date="2019" name="Int. J. Syst. Evol. Microbiol.">
        <title>The Global Catalogue of Microorganisms (GCM) 10K type strain sequencing project: providing services to taxonomists for standard genome sequencing and annotation.</title>
        <authorList>
            <consortium name="The Broad Institute Genomics Platform"/>
            <consortium name="The Broad Institute Genome Sequencing Center for Infectious Disease"/>
            <person name="Wu L."/>
            <person name="Ma J."/>
        </authorList>
    </citation>
    <scope>NUCLEOTIDE SEQUENCE [LARGE SCALE GENOMIC DNA]</scope>
    <source>
        <strain evidence="11">CGMCC 1.13666</strain>
    </source>
</reference>
<keyword evidence="11" id="KW-1185">Reference proteome</keyword>
<sequence>MTRRSSSPSRHRRSSSRGTAPGPGPGGRGKLRIIGGDYRRRQLPVPDSPGLRPTPDRVRETLFNWLTGVTPGARVLDLYAGTGALGLEALSRGARQACFVERESRVAQGLGTNLETLGASDRGRVAAQATEVFLAGPATPFDLVFLDPPFRQELAEAACVALEENGWLAPEAWIYVEVEQELALSVPARWQLHREVKAGDTLGRLYRRQARHASPSPAGDAC</sequence>
<dbReference type="EMBL" id="JBHSZP010000013">
    <property type="protein sequence ID" value="MFC7089239.1"/>
    <property type="molecule type" value="Genomic_DNA"/>
</dbReference>
<evidence type="ECO:0000256" key="2">
    <source>
        <dbReference type="ARBA" id="ARBA00005269"/>
    </source>
</evidence>
<evidence type="ECO:0000256" key="9">
    <source>
        <dbReference type="SAM" id="MobiDB-lite"/>
    </source>
</evidence>
<evidence type="ECO:0000313" key="11">
    <source>
        <dbReference type="Proteomes" id="UP001596411"/>
    </source>
</evidence>
<dbReference type="InterPro" id="IPR004398">
    <property type="entry name" value="RNA_MeTrfase_RsmD"/>
</dbReference>
<dbReference type="SUPFAM" id="SSF53335">
    <property type="entry name" value="S-adenosyl-L-methionine-dependent methyltransferases"/>
    <property type="match status" value="1"/>
</dbReference>
<evidence type="ECO:0000256" key="5">
    <source>
        <dbReference type="ARBA" id="ARBA00022603"/>
    </source>
</evidence>
<protein>
    <recommendedName>
        <fullName evidence="4 8">Ribosomal RNA small subunit methyltransferase D</fullName>
        <ecNumber evidence="3 8">2.1.1.171</ecNumber>
    </recommendedName>
</protein>
<comment type="caution">
    <text evidence="10">The sequence shown here is derived from an EMBL/GenBank/DDBJ whole genome shotgun (WGS) entry which is preliminary data.</text>
</comment>
<dbReference type="NCBIfam" id="TIGR00095">
    <property type="entry name" value="16S rRNA (guanine(966)-N(2))-methyltransferase RsmD"/>
    <property type="match status" value="1"/>
</dbReference>
<evidence type="ECO:0000313" key="10">
    <source>
        <dbReference type="EMBL" id="MFC7089239.1"/>
    </source>
</evidence>
<dbReference type="PIRSF" id="PIRSF004553">
    <property type="entry name" value="CHP00095"/>
    <property type="match status" value="1"/>
</dbReference>
<evidence type="ECO:0000256" key="3">
    <source>
        <dbReference type="ARBA" id="ARBA00012141"/>
    </source>
</evidence>
<dbReference type="PANTHER" id="PTHR43542:SF1">
    <property type="entry name" value="METHYLTRANSFERASE"/>
    <property type="match status" value="1"/>
</dbReference>
<dbReference type="RefSeq" id="WP_346062854.1">
    <property type="nucleotide sequence ID" value="NZ_BAAADR010000012.1"/>
</dbReference>
<evidence type="ECO:0000256" key="8">
    <source>
        <dbReference type="PIRNR" id="PIRNR004553"/>
    </source>
</evidence>
<proteinExistence type="inferred from homology"/>
<dbReference type="PANTHER" id="PTHR43542">
    <property type="entry name" value="METHYLTRANSFERASE"/>
    <property type="match status" value="1"/>
</dbReference>
<gene>
    <name evidence="10" type="primary">rsmD</name>
    <name evidence="10" type="ORF">ACFQH5_06740</name>
</gene>
<comment type="similarity">
    <text evidence="2 8">Belongs to the methyltransferase superfamily. RsmD family.</text>
</comment>
<organism evidence="10 11">
    <name type="scientific">Halomonas salifodinae</name>
    <dbReference type="NCBI Taxonomy" id="438745"/>
    <lineage>
        <taxon>Bacteria</taxon>
        <taxon>Pseudomonadati</taxon>
        <taxon>Pseudomonadota</taxon>
        <taxon>Gammaproteobacteria</taxon>
        <taxon>Oceanospirillales</taxon>
        <taxon>Halomonadaceae</taxon>
        <taxon>Halomonas</taxon>
    </lineage>
</organism>
<dbReference type="Proteomes" id="UP001596411">
    <property type="component" value="Unassembled WGS sequence"/>
</dbReference>
<dbReference type="CDD" id="cd02440">
    <property type="entry name" value="AdoMet_MTases"/>
    <property type="match status" value="1"/>
</dbReference>
<feature type="region of interest" description="Disordered" evidence="9">
    <location>
        <begin position="1"/>
        <end position="56"/>
    </location>
</feature>
<keyword evidence="5 8" id="KW-0489">Methyltransferase</keyword>
<evidence type="ECO:0000256" key="7">
    <source>
        <dbReference type="ARBA" id="ARBA00048326"/>
    </source>
</evidence>
<dbReference type="InterPro" id="IPR029063">
    <property type="entry name" value="SAM-dependent_MTases_sf"/>
</dbReference>
<evidence type="ECO:0000256" key="1">
    <source>
        <dbReference type="ARBA" id="ARBA00002649"/>
    </source>
</evidence>
<dbReference type="GO" id="GO:0052913">
    <property type="term" value="F:16S rRNA (guanine(966)-N(2))-methyltransferase activity"/>
    <property type="evidence" value="ECO:0007669"/>
    <property type="project" value="UniProtKB-EC"/>
</dbReference>
<dbReference type="InterPro" id="IPR002052">
    <property type="entry name" value="DNA_methylase_N6_adenine_CS"/>
</dbReference>